<evidence type="ECO:0000256" key="1">
    <source>
        <dbReference type="SAM" id="MobiDB-lite"/>
    </source>
</evidence>
<reference evidence="2" key="1">
    <citation type="journal article" date="2020" name="Stud. Mycol.">
        <title>101 Dothideomycetes genomes: a test case for predicting lifestyles and emergence of pathogens.</title>
        <authorList>
            <person name="Haridas S."/>
            <person name="Albert R."/>
            <person name="Binder M."/>
            <person name="Bloem J."/>
            <person name="Labutti K."/>
            <person name="Salamov A."/>
            <person name="Andreopoulos B."/>
            <person name="Baker S."/>
            <person name="Barry K."/>
            <person name="Bills G."/>
            <person name="Bluhm B."/>
            <person name="Cannon C."/>
            <person name="Castanera R."/>
            <person name="Culley D."/>
            <person name="Daum C."/>
            <person name="Ezra D."/>
            <person name="Gonzalez J."/>
            <person name="Henrissat B."/>
            <person name="Kuo A."/>
            <person name="Liang C."/>
            <person name="Lipzen A."/>
            <person name="Lutzoni F."/>
            <person name="Magnuson J."/>
            <person name="Mondo S."/>
            <person name="Nolan M."/>
            <person name="Ohm R."/>
            <person name="Pangilinan J."/>
            <person name="Park H.-J."/>
            <person name="Ramirez L."/>
            <person name="Alfaro M."/>
            <person name="Sun H."/>
            <person name="Tritt A."/>
            <person name="Yoshinaga Y."/>
            <person name="Zwiers L.-H."/>
            <person name="Turgeon B."/>
            <person name="Goodwin S."/>
            <person name="Spatafora J."/>
            <person name="Crous P."/>
            <person name="Grigoriev I."/>
        </authorList>
    </citation>
    <scope>NUCLEOTIDE SEQUENCE</scope>
    <source>
        <strain evidence="2">CBS 123094</strain>
    </source>
</reference>
<gene>
    <name evidence="2" type="ORF">P154DRAFT_526497</name>
</gene>
<protein>
    <submittedName>
        <fullName evidence="2">Uncharacterized protein</fullName>
    </submittedName>
</protein>
<accession>A0A6A5VZU1</accession>
<dbReference type="EMBL" id="ML977643">
    <property type="protein sequence ID" value="KAF1995212.1"/>
    <property type="molecule type" value="Genomic_DNA"/>
</dbReference>
<organism evidence="2 3">
    <name type="scientific">Amniculicola lignicola CBS 123094</name>
    <dbReference type="NCBI Taxonomy" id="1392246"/>
    <lineage>
        <taxon>Eukaryota</taxon>
        <taxon>Fungi</taxon>
        <taxon>Dikarya</taxon>
        <taxon>Ascomycota</taxon>
        <taxon>Pezizomycotina</taxon>
        <taxon>Dothideomycetes</taxon>
        <taxon>Pleosporomycetidae</taxon>
        <taxon>Pleosporales</taxon>
        <taxon>Amniculicolaceae</taxon>
        <taxon>Amniculicola</taxon>
    </lineage>
</organism>
<keyword evidence="3" id="KW-1185">Reference proteome</keyword>
<feature type="non-terminal residue" evidence="2">
    <location>
        <position position="1"/>
    </location>
</feature>
<evidence type="ECO:0000313" key="2">
    <source>
        <dbReference type="EMBL" id="KAF1995212.1"/>
    </source>
</evidence>
<proteinExistence type="predicted"/>
<sequence>TVSNATKDLPKASTLDTPSPALINNEYYQGLDWKRVPDLQKAPIKPYIKGRLQLQQR</sequence>
<dbReference type="Proteomes" id="UP000799779">
    <property type="component" value="Unassembled WGS sequence"/>
</dbReference>
<name>A0A6A5VZU1_9PLEO</name>
<feature type="region of interest" description="Disordered" evidence="1">
    <location>
        <begin position="1"/>
        <end position="20"/>
    </location>
</feature>
<evidence type="ECO:0000313" key="3">
    <source>
        <dbReference type="Proteomes" id="UP000799779"/>
    </source>
</evidence>
<dbReference type="AlphaFoldDB" id="A0A6A5VZU1"/>